<dbReference type="GO" id="GO:0016491">
    <property type="term" value="F:oxidoreductase activity"/>
    <property type="evidence" value="ECO:0007669"/>
    <property type="project" value="UniProtKB-KW"/>
</dbReference>
<keyword evidence="2" id="KW-1185">Reference proteome</keyword>
<dbReference type="EC" id="1.-.-.-" evidence="1"/>
<dbReference type="Pfam" id="PF13618">
    <property type="entry name" value="Gluconate_2-dh3"/>
    <property type="match status" value="1"/>
</dbReference>
<proteinExistence type="predicted"/>
<name>A0ABW0LN04_9BACL</name>
<evidence type="ECO:0000313" key="1">
    <source>
        <dbReference type="EMBL" id="MFC5467265.1"/>
    </source>
</evidence>
<accession>A0ABW0LN04</accession>
<gene>
    <name evidence="1" type="ORF">ACFPPD_00940</name>
</gene>
<sequence>MITNDEIRMIQILTEVIFPGAAKAKVHEFIWRDMKSNRCFIAVYRKGLNQLSEGAMHVHHKPLLELNGDQLADLLLSYEKSDFFQLLRDHTLEGMFSDPLYGGNYKAFGWRMLGYAGPTFHPPETLNEVELPTVYYSLEGIAYEET</sequence>
<dbReference type="InterPro" id="IPR027056">
    <property type="entry name" value="Gluconate_2DH_su3"/>
</dbReference>
<organism evidence="1 2">
    <name type="scientific">Cohnella suwonensis</name>
    <dbReference type="NCBI Taxonomy" id="696072"/>
    <lineage>
        <taxon>Bacteria</taxon>
        <taxon>Bacillati</taxon>
        <taxon>Bacillota</taxon>
        <taxon>Bacilli</taxon>
        <taxon>Bacillales</taxon>
        <taxon>Paenibacillaceae</taxon>
        <taxon>Cohnella</taxon>
    </lineage>
</organism>
<reference evidence="2" key="1">
    <citation type="journal article" date="2019" name="Int. J. Syst. Evol. Microbiol.">
        <title>The Global Catalogue of Microorganisms (GCM) 10K type strain sequencing project: providing services to taxonomists for standard genome sequencing and annotation.</title>
        <authorList>
            <consortium name="The Broad Institute Genomics Platform"/>
            <consortium name="The Broad Institute Genome Sequencing Center for Infectious Disease"/>
            <person name="Wu L."/>
            <person name="Ma J."/>
        </authorList>
    </citation>
    <scope>NUCLEOTIDE SEQUENCE [LARGE SCALE GENOMIC DNA]</scope>
    <source>
        <strain evidence="2">CCUG 57113</strain>
    </source>
</reference>
<dbReference type="EMBL" id="JBHSMH010000002">
    <property type="protein sequence ID" value="MFC5467265.1"/>
    <property type="molecule type" value="Genomic_DNA"/>
</dbReference>
<dbReference type="Proteomes" id="UP001596105">
    <property type="component" value="Unassembled WGS sequence"/>
</dbReference>
<keyword evidence="1" id="KW-0560">Oxidoreductase</keyword>
<comment type="caution">
    <text evidence="1">The sequence shown here is derived from an EMBL/GenBank/DDBJ whole genome shotgun (WGS) entry which is preliminary data.</text>
</comment>
<protein>
    <submittedName>
        <fullName evidence="1">Gluconate 2-dehydrogenase subunit 3 family protein</fullName>
        <ecNumber evidence="1">1.-.-.-</ecNumber>
    </submittedName>
</protein>
<evidence type="ECO:0000313" key="2">
    <source>
        <dbReference type="Proteomes" id="UP001596105"/>
    </source>
</evidence>
<dbReference type="RefSeq" id="WP_209751638.1">
    <property type="nucleotide sequence ID" value="NZ_JBHSMH010000002.1"/>
</dbReference>